<keyword evidence="3" id="KW-0862">Zinc</keyword>
<keyword evidence="6" id="KW-1185">Reference proteome</keyword>
<accession>A0A6P6VM19</accession>
<evidence type="ECO:0000256" key="2">
    <source>
        <dbReference type="ARBA" id="ARBA00022771"/>
    </source>
</evidence>
<evidence type="ECO:0000256" key="1">
    <source>
        <dbReference type="ARBA" id="ARBA00022723"/>
    </source>
</evidence>
<proteinExistence type="predicted"/>
<feature type="domain" description="SWIM-type" evidence="5">
    <location>
        <begin position="469"/>
        <end position="507"/>
    </location>
</feature>
<dbReference type="SMART" id="SM00575">
    <property type="entry name" value="ZnF_PMZ"/>
    <property type="match status" value="1"/>
</dbReference>
<evidence type="ECO:0000256" key="4">
    <source>
        <dbReference type="PROSITE-ProRule" id="PRU00325"/>
    </source>
</evidence>
<evidence type="ECO:0000259" key="5">
    <source>
        <dbReference type="PROSITE" id="PS50966"/>
    </source>
</evidence>
<dbReference type="Proteomes" id="UP001652660">
    <property type="component" value="Chromosome 2c"/>
</dbReference>
<dbReference type="Pfam" id="PF04434">
    <property type="entry name" value="SWIM"/>
    <property type="match status" value="1"/>
</dbReference>
<name>A0A6P6VM19_COFAR</name>
<dbReference type="PROSITE" id="PS50966">
    <property type="entry name" value="ZF_SWIM"/>
    <property type="match status" value="1"/>
</dbReference>
<dbReference type="InterPro" id="IPR006564">
    <property type="entry name" value="Znf_PMZ"/>
</dbReference>
<evidence type="ECO:0000313" key="6">
    <source>
        <dbReference type="Proteomes" id="UP001652660"/>
    </source>
</evidence>
<dbReference type="GeneID" id="113724277"/>
<sequence>MDREKGKNAVINLNEEDENCEPFSSSEEEFISSEKIEKNYPVDDMDEEVMNMVFDSEEDAYEFYNLYGKLTGFGIKRQMLKLVKMELYDADYAQVRTMKMAGVKTSQVMKFFAMQCGGYGNVGFGLKDLYNRVDEERRVLIEAGDAKNAIAYFNGRKASDKSFIFEYDVDEESRLKTLFWADYESQLDYKCFGDVLIFDSTYNVNEYHKPLVVFSGVNNYYNTVVFGIALVSGESVEEYEWLLHTLTKAMGGRKLKAVITDGDKAMRRAINNVLPDARNRLCFWHLMKNANAKAKSNVFKSMFGRMMKKAYPIGDLEEEWFAVVGKCGLRQNKWVEKIFEMRLLWAESLLHDTFFAGMRSTQRCKQMNAFLKRYLKKNMRFYESVIIHELALTHLRHTGAKAVHETEDTTVVLATELQKLEKHASEVYTQNVFFRVKKHLNRQGLYDCYERKETWNGCIFFLKKYADDRTWTVEFNRRTLSLKCSCKKMEWKGLPCAHMFRVMLMENMQSIPKSCILKRWTCEAREEADNEVLEERQEIYAELVQTARFGTLTSICKEMCFFASHMDDGFARDPKRTRAKGDRVHTNKNKAAKCGNCGLCDGHNKRTCPRNLLSYDACGISGSQAIHYSNPRSRTMGDSRFQFGASSSGDFQGVQHPLLSPSGMLNRVDRDGSSSQKLIIVNLT</sequence>
<evidence type="ECO:0000313" key="7">
    <source>
        <dbReference type="RefSeq" id="XP_027102997.1"/>
    </source>
</evidence>
<dbReference type="OrthoDB" id="1749428at2759"/>
<keyword evidence="1" id="KW-0479">Metal-binding</keyword>
<dbReference type="GO" id="GO:0008270">
    <property type="term" value="F:zinc ion binding"/>
    <property type="evidence" value="ECO:0007669"/>
    <property type="project" value="UniProtKB-KW"/>
</dbReference>
<dbReference type="InterPro" id="IPR007527">
    <property type="entry name" value="Znf_SWIM"/>
</dbReference>
<reference evidence="6" key="1">
    <citation type="journal article" date="2025" name="Foods">
        <title>Unveiling the Microbial Signatures of Arabica Coffee Cherries: Insights into Ripeness Specific Diversity, Functional Traits, and Implications for Quality and Safety.</title>
        <authorList>
            <consortium name="RefSeq"/>
            <person name="Tenea G.N."/>
            <person name="Cifuentes V."/>
            <person name="Reyes P."/>
            <person name="Cevallos-Vallejos M."/>
        </authorList>
    </citation>
    <scope>NUCLEOTIDE SEQUENCE [LARGE SCALE GENOMIC DNA]</scope>
</reference>
<dbReference type="PANTHER" id="PTHR47718:SF15">
    <property type="entry name" value="PROTEIN FAR1-RELATED SEQUENCE 5-LIKE"/>
    <property type="match status" value="1"/>
</dbReference>
<evidence type="ECO:0000256" key="3">
    <source>
        <dbReference type="ARBA" id="ARBA00022833"/>
    </source>
</evidence>
<dbReference type="PANTHER" id="PTHR47718">
    <property type="entry name" value="OS01G0519700 PROTEIN"/>
    <property type="match status" value="1"/>
</dbReference>
<dbReference type="InterPro" id="IPR018289">
    <property type="entry name" value="MULE_transposase_dom"/>
</dbReference>
<dbReference type="RefSeq" id="XP_027102997.1">
    <property type="nucleotide sequence ID" value="XM_027247196.1"/>
</dbReference>
<gene>
    <name evidence="7" type="primary">LOC113724277</name>
</gene>
<dbReference type="AlphaFoldDB" id="A0A6P6VM19"/>
<organism evidence="6 7">
    <name type="scientific">Coffea arabica</name>
    <name type="common">Arabian coffee</name>
    <dbReference type="NCBI Taxonomy" id="13443"/>
    <lineage>
        <taxon>Eukaryota</taxon>
        <taxon>Viridiplantae</taxon>
        <taxon>Streptophyta</taxon>
        <taxon>Embryophyta</taxon>
        <taxon>Tracheophyta</taxon>
        <taxon>Spermatophyta</taxon>
        <taxon>Magnoliopsida</taxon>
        <taxon>eudicotyledons</taxon>
        <taxon>Gunneridae</taxon>
        <taxon>Pentapetalae</taxon>
        <taxon>asterids</taxon>
        <taxon>lamiids</taxon>
        <taxon>Gentianales</taxon>
        <taxon>Rubiaceae</taxon>
        <taxon>Ixoroideae</taxon>
        <taxon>Gardenieae complex</taxon>
        <taxon>Bertiereae - Coffeeae clade</taxon>
        <taxon>Coffeeae</taxon>
        <taxon>Coffea</taxon>
    </lineage>
</organism>
<dbReference type="Pfam" id="PF10551">
    <property type="entry name" value="MULE"/>
    <property type="match status" value="1"/>
</dbReference>
<keyword evidence="2 4" id="KW-0863">Zinc-finger</keyword>
<reference evidence="7" key="2">
    <citation type="submission" date="2025-08" db="UniProtKB">
        <authorList>
            <consortium name="RefSeq"/>
        </authorList>
    </citation>
    <scope>IDENTIFICATION</scope>
    <source>
        <tissue evidence="7">Leaves</tissue>
    </source>
</reference>
<protein>
    <submittedName>
        <fullName evidence="7">Protein FAR1-RELATED SEQUENCE 5-like</fullName>
    </submittedName>
</protein>